<keyword evidence="4 5" id="KW-0472">Membrane</keyword>
<name>A0A3G9J0L7_9ACTN</name>
<feature type="domain" description="ABC-2 type transporter transmembrane" evidence="6">
    <location>
        <begin position="25"/>
        <end position="337"/>
    </location>
</feature>
<dbReference type="GO" id="GO:0016020">
    <property type="term" value="C:membrane"/>
    <property type="evidence" value="ECO:0007669"/>
    <property type="project" value="UniProtKB-SubCell"/>
</dbReference>
<evidence type="ECO:0000256" key="5">
    <source>
        <dbReference type="SAM" id="Phobius"/>
    </source>
</evidence>
<evidence type="ECO:0000313" key="7">
    <source>
        <dbReference type="EMBL" id="BBH16509.1"/>
    </source>
</evidence>
<feature type="transmembrane region" description="Helical" evidence="5">
    <location>
        <begin position="322"/>
        <end position="341"/>
    </location>
</feature>
<feature type="transmembrane region" description="Helical" evidence="5">
    <location>
        <begin position="12"/>
        <end position="32"/>
    </location>
</feature>
<evidence type="ECO:0000256" key="3">
    <source>
        <dbReference type="ARBA" id="ARBA00022989"/>
    </source>
</evidence>
<organism evidence="7 8">
    <name type="scientific">Nocardioides baekrokdamisoli</name>
    <dbReference type="NCBI Taxonomy" id="1804624"/>
    <lineage>
        <taxon>Bacteria</taxon>
        <taxon>Bacillati</taxon>
        <taxon>Actinomycetota</taxon>
        <taxon>Actinomycetes</taxon>
        <taxon>Propionibacteriales</taxon>
        <taxon>Nocardioidaceae</taxon>
        <taxon>Nocardioides</taxon>
    </lineage>
</organism>
<evidence type="ECO:0000256" key="4">
    <source>
        <dbReference type="ARBA" id="ARBA00023136"/>
    </source>
</evidence>
<dbReference type="KEGG" id="nbe:Back2_07960"/>
<dbReference type="GO" id="GO:0140359">
    <property type="term" value="F:ABC-type transporter activity"/>
    <property type="evidence" value="ECO:0007669"/>
    <property type="project" value="InterPro"/>
</dbReference>
<feature type="transmembrane region" description="Helical" evidence="5">
    <location>
        <begin position="202"/>
        <end position="226"/>
    </location>
</feature>
<evidence type="ECO:0000256" key="1">
    <source>
        <dbReference type="ARBA" id="ARBA00004141"/>
    </source>
</evidence>
<dbReference type="OrthoDB" id="3288304at2"/>
<proteinExistence type="predicted"/>
<keyword evidence="2 5" id="KW-0812">Transmembrane</keyword>
<gene>
    <name evidence="7" type="ORF">Back2_07960</name>
</gene>
<protein>
    <recommendedName>
        <fullName evidence="6">ABC-2 type transporter transmembrane domain-containing protein</fullName>
    </recommendedName>
</protein>
<feature type="transmembrane region" description="Helical" evidence="5">
    <location>
        <begin position="265"/>
        <end position="283"/>
    </location>
</feature>
<dbReference type="InterPro" id="IPR013525">
    <property type="entry name" value="ABC2_TM"/>
</dbReference>
<evidence type="ECO:0000259" key="6">
    <source>
        <dbReference type="Pfam" id="PF12698"/>
    </source>
</evidence>
<dbReference type="Pfam" id="PF12698">
    <property type="entry name" value="ABC2_membrane_3"/>
    <property type="match status" value="1"/>
</dbReference>
<dbReference type="EMBL" id="AP019307">
    <property type="protein sequence ID" value="BBH16509.1"/>
    <property type="molecule type" value="Genomic_DNA"/>
</dbReference>
<dbReference type="Proteomes" id="UP000271573">
    <property type="component" value="Chromosome"/>
</dbReference>
<reference evidence="7 8" key="1">
    <citation type="submission" date="2018-11" db="EMBL/GenBank/DDBJ databases">
        <title>Complete genome sequence of Nocardioides baekrokdamisoli strain KCTC 39748.</title>
        <authorList>
            <person name="Kang S.W."/>
            <person name="Lee K.C."/>
            <person name="Kim K.K."/>
            <person name="Kim J.S."/>
            <person name="Kim D.S."/>
            <person name="Ko S.H."/>
            <person name="Yang S.H."/>
            <person name="Shin Y.K."/>
            <person name="Lee J.S."/>
        </authorList>
    </citation>
    <scope>NUCLEOTIDE SEQUENCE [LARGE SCALE GENOMIC DNA]</scope>
    <source>
        <strain evidence="7 8">KCTC 39748</strain>
    </source>
</reference>
<feature type="transmembrane region" description="Helical" evidence="5">
    <location>
        <begin position="238"/>
        <end position="258"/>
    </location>
</feature>
<dbReference type="RefSeq" id="WP_125566959.1">
    <property type="nucleotide sequence ID" value="NZ_AP019307.1"/>
</dbReference>
<feature type="transmembrane region" description="Helical" evidence="5">
    <location>
        <begin position="169"/>
        <end position="190"/>
    </location>
</feature>
<evidence type="ECO:0000256" key="2">
    <source>
        <dbReference type="ARBA" id="ARBA00022692"/>
    </source>
</evidence>
<evidence type="ECO:0000313" key="8">
    <source>
        <dbReference type="Proteomes" id="UP000271573"/>
    </source>
</evidence>
<comment type="subcellular location">
    <subcellularLocation>
        <location evidence="1">Membrane</location>
        <topology evidence="1">Multi-pass membrane protein</topology>
    </subcellularLocation>
</comment>
<keyword evidence="3 5" id="KW-1133">Transmembrane helix</keyword>
<accession>A0A3G9J0L7</accession>
<keyword evidence="8" id="KW-1185">Reference proteome</keyword>
<sequence>MSTPRRRISSLGLAIVLAGALIQLVLGVYYLAMAHAPHPHHLPVGIVAPASQRAAIVPSLEAGGSFDVHVYASAKGLTSAIQERKAYGGVVLDQKGATLYVASAASPAVSNLLKNLYVQEYDRRLAASVAKATAGGRPVPATTVTALTKPPKIVDLVALPADDSAGSSLGFMIQALSLGASIASMALGQLGRRTSRSLQRGLGHAALLVIYAALSAGVALLAMSAFGVGRSADHGGLFLAYGLVSLAITASTAAAVSLVGRAGALVGGLYFTLGLIISGSSIAPEMLPRAGRVVGQLLPPGAGASFVRDRLYFSGASDTTELIVLSAFAGVGLLIVIICNLRGGLAASAEPAGGAHSAREVP</sequence>
<dbReference type="AlphaFoldDB" id="A0A3G9J0L7"/>